<feature type="transmembrane region" description="Helical" evidence="1">
    <location>
        <begin position="37"/>
        <end position="56"/>
    </location>
</feature>
<comment type="caution">
    <text evidence="2">The sequence shown here is derived from an EMBL/GenBank/DDBJ whole genome shotgun (WGS) entry which is preliminary data.</text>
</comment>
<dbReference type="EMBL" id="BSTK01000022">
    <property type="protein sequence ID" value="GLY91820.1"/>
    <property type="molecule type" value="Genomic_DNA"/>
</dbReference>
<name>A0A9W6W592_9ACTN</name>
<accession>A0A9W6W592</accession>
<feature type="transmembrane region" description="Helical" evidence="1">
    <location>
        <begin position="255"/>
        <end position="277"/>
    </location>
</feature>
<dbReference type="Proteomes" id="UP001165074">
    <property type="component" value="Unassembled WGS sequence"/>
</dbReference>
<evidence type="ECO:0000313" key="2">
    <source>
        <dbReference type="EMBL" id="GLY91820.1"/>
    </source>
</evidence>
<dbReference type="PANTHER" id="PTHR37305">
    <property type="entry name" value="INTEGRAL MEMBRANE PROTEIN-RELATED"/>
    <property type="match status" value="1"/>
</dbReference>
<evidence type="ECO:0000256" key="1">
    <source>
        <dbReference type="SAM" id="Phobius"/>
    </source>
</evidence>
<proteinExistence type="predicted"/>
<keyword evidence="1" id="KW-0472">Membrane</keyword>
<keyword evidence="3" id="KW-1185">Reference proteome</keyword>
<keyword evidence="1" id="KW-0812">Transmembrane</keyword>
<organism evidence="2 3">
    <name type="scientific">Actinoallomurus iriomotensis</name>
    <dbReference type="NCBI Taxonomy" id="478107"/>
    <lineage>
        <taxon>Bacteria</taxon>
        <taxon>Bacillati</taxon>
        <taxon>Actinomycetota</taxon>
        <taxon>Actinomycetes</taxon>
        <taxon>Streptosporangiales</taxon>
        <taxon>Thermomonosporaceae</taxon>
        <taxon>Actinoallomurus</taxon>
    </lineage>
</organism>
<evidence type="ECO:0008006" key="4">
    <source>
        <dbReference type="Google" id="ProtNLM"/>
    </source>
</evidence>
<sequence length="285" mass="29768">MTAVAERTETRPAARAGAWVVYRWELIKLTRQVKAQVVFGLCLLAPFLFVAALNVQSNTPQDTLFGRWVHDSGFSVPLVVLGFAGQWALPAVTSVVAGDIFACEDRYGTWKTILTRSCGRSQIFAGKTLAALTFSVAATVLLGLSSLAAGVLVVGRQPLIGLSGTLLSPGHSTVLVLESWATTLLPVLGFTALGLLLSVVSRSSAVGVGGPVVVGLVMQLASLVNAPAAVRALLLTTPFGAWHGLFTATPFYGPLVQGAIVCAGYFVLCVGGAYALLRRRDITGG</sequence>
<evidence type="ECO:0000313" key="3">
    <source>
        <dbReference type="Proteomes" id="UP001165074"/>
    </source>
</evidence>
<feature type="transmembrane region" description="Helical" evidence="1">
    <location>
        <begin position="174"/>
        <end position="200"/>
    </location>
</feature>
<feature type="transmembrane region" description="Helical" evidence="1">
    <location>
        <begin position="129"/>
        <end position="154"/>
    </location>
</feature>
<feature type="transmembrane region" description="Helical" evidence="1">
    <location>
        <begin position="76"/>
        <end position="102"/>
    </location>
</feature>
<gene>
    <name evidence="2" type="ORF">Airi02_097480</name>
</gene>
<feature type="transmembrane region" description="Helical" evidence="1">
    <location>
        <begin position="212"/>
        <end position="235"/>
    </location>
</feature>
<dbReference type="RefSeq" id="WP_285583669.1">
    <property type="nucleotide sequence ID" value="NZ_BSTK01000022.1"/>
</dbReference>
<reference evidence="2" key="1">
    <citation type="submission" date="2023-03" db="EMBL/GenBank/DDBJ databases">
        <title>Actinoallomurus iriomotensis NBRC 103684.</title>
        <authorList>
            <person name="Ichikawa N."/>
            <person name="Sato H."/>
            <person name="Tonouchi N."/>
        </authorList>
    </citation>
    <scope>NUCLEOTIDE SEQUENCE</scope>
    <source>
        <strain evidence="2">NBRC 103684</strain>
    </source>
</reference>
<protein>
    <recommendedName>
        <fullName evidence="4">ABC transporter permease</fullName>
    </recommendedName>
</protein>
<dbReference type="AlphaFoldDB" id="A0A9W6W592"/>
<dbReference type="Pfam" id="PF12730">
    <property type="entry name" value="ABC2_membrane_4"/>
    <property type="match status" value="1"/>
</dbReference>
<keyword evidence="1" id="KW-1133">Transmembrane helix</keyword>
<dbReference type="PANTHER" id="PTHR37305:SF1">
    <property type="entry name" value="MEMBRANE PROTEIN"/>
    <property type="match status" value="1"/>
</dbReference>